<feature type="binding site" evidence="5">
    <location>
        <position position="87"/>
    </location>
    <ligand>
        <name>ATP</name>
        <dbReference type="ChEBI" id="CHEBI:30616"/>
    </ligand>
</feature>
<sequence length="1120" mass="125048">MNDPNNTHDGPKGDLYATRSLDTSLASKDKTDCNLVEGKVVPDKPAASPSHIQSIGRYRIDRVLGKGGFGLVYLAHDEQLQRHVAIKVAHRERVLTASDAEAYLIEARTVANLDHPHIVPVHDVGSTSEFPCFIVSKFIEGSTLAARIQSDRPKPNAAAELIATVAEALHYAHRKGLVHRDIKPGNILIDASGKPFVVDFGLALKEENIGRGPKYAGTPAYMSPEQARGEGHRVDGRSDIFSLGTVFYELLIGRRPFQGDSQAELLDQISTFEPRPPRQYDDSIPKELERICLKTLSKRASDRYSTAKDLAEDLRHFVIQQSGPVTNSRGAAGAPVWQPPSSARITATPAAHTTQGSNSQFTKIVPKGLRSFDAHDADFFLELLPGPRDRDGLPNTIRFWKNRIEEQDTDKTFAVGLIYGPSGCGKSSLVKAGLLPRLSEHVTAVYIEAAAYETESRLLNGLRKHCPALDNNLSLKETLVALRRGQGLPAGKKVLLVLDQFEQWLHANTEEQNTELVQSLRQCDGGRLQCVVMVRDDFWMAATRFMRELEVRLVEAENSAAVDLFPIRHAEKVLAAFGRAFGVLPEVTSDASEEQQQFLKQATASLAQEGKVISVRLALFAEMMKGRNWTPATLKAVGGTEGVGVTFLEETFSAATAPPEHRYHQKAARNVLKSLLPESGTDIKGHMLSAAGLLDASGYQTRTQDFADLLRVLDSEIRLITPTDPEGQDHEAAETQSMIQAGQKYYQLTHDYLVPSLREWLTRKQKETRRGRAELLLAERAALWMNKAENRHLPSFLEYLAITFRTNRASWNPAQTVMLKKASRQFLLRAAMLLALAALMAGVTISLVKGFAKQRDVDLATATVLQIRDAVPTDVPKIVRQSAVSASQLEQSLTSQFDGFTETSRFKFRDRGEDYPDEQLSSADDLLRKRFNIRFAFQLMREREAPGQPQRENETALAELVCFSSAKDFSDMMAVLKPYRSRLQDNFWKILESDRSSEEQRFRAACAFAQCVDQNSFAKKYVWDQSSASYVKYGDWIAAKLIPRNERYWHTWRDALEPANTELMAGLQRQIDTNHNLREANLARAKYLAEHYRVMSLPISAAEKELILESNFDPHAGHAH</sequence>
<keyword evidence="6" id="KW-1133">Transmembrane helix</keyword>
<accession>A0A517Y927</accession>
<dbReference type="Gene3D" id="3.40.50.300">
    <property type="entry name" value="P-loop containing nucleotide triphosphate hydrolases"/>
    <property type="match status" value="1"/>
</dbReference>
<dbReference type="Pfam" id="PF00069">
    <property type="entry name" value="Pkinase"/>
    <property type="match status" value="1"/>
</dbReference>
<dbReference type="PANTHER" id="PTHR43289:SF6">
    <property type="entry name" value="SERINE_THREONINE-PROTEIN KINASE NEKL-3"/>
    <property type="match status" value="1"/>
</dbReference>
<protein>
    <submittedName>
        <fullName evidence="8">Serine/threonine-protein kinase PknB</fullName>
        <ecNumber evidence="8">2.7.11.1</ecNumber>
    </submittedName>
</protein>
<keyword evidence="2 5" id="KW-0547">Nucleotide-binding</keyword>
<keyword evidence="4 5" id="KW-0067">ATP-binding</keyword>
<evidence type="ECO:0000256" key="1">
    <source>
        <dbReference type="ARBA" id="ARBA00022679"/>
    </source>
</evidence>
<dbReference type="RefSeq" id="WP_145087517.1">
    <property type="nucleotide sequence ID" value="NZ_CP036274.1"/>
</dbReference>
<evidence type="ECO:0000313" key="8">
    <source>
        <dbReference type="EMBL" id="QDU26723.1"/>
    </source>
</evidence>
<dbReference type="GO" id="GO:0005524">
    <property type="term" value="F:ATP binding"/>
    <property type="evidence" value="ECO:0007669"/>
    <property type="project" value="UniProtKB-UniRule"/>
</dbReference>
<evidence type="ECO:0000256" key="2">
    <source>
        <dbReference type="ARBA" id="ARBA00022741"/>
    </source>
</evidence>
<evidence type="ECO:0000313" key="9">
    <source>
        <dbReference type="Proteomes" id="UP000315017"/>
    </source>
</evidence>
<dbReference type="PROSITE" id="PS00107">
    <property type="entry name" value="PROTEIN_KINASE_ATP"/>
    <property type="match status" value="1"/>
</dbReference>
<dbReference type="Proteomes" id="UP000315017">
    <property type="component" value="Chromosome"/>
</dbReference>
<evidence type="ECO:0000256" key="6">
    <source>
        <dbReference type="SAM" id="Phobius"/>
    </source>
</evidence>
<dbReference type="Pfam" id="PF20703">
    <property type="entry name" value="nSTAND1"/>
    <property type="match status" value="1"/>
</dbReference>
<dbReference type="SUPFAM" id="SSF52540">
    <property type="entry name" value="P-loop containing nucleoside triphosphate hydrolases"/>
    <property type="match status" value="1"/>
</dbReference>
<gene>
    <name evidence="8" type="primary">pknB_8</name>
    <name evidence="8" type="ORF">ETAA8_18040</name>
</gene>
<dbReference type="AlphaFoldDB" id="A0A517Y927"/>
<reference evidence="8 9" key="1">
    <citation type="submission" date="2019-02" db="EMBL/GenBank/DDBJ databases">
        <title>Deep-cultivation of Planctomycetes and their phenomic and genomic characterization uncovers novel biology.</title>
        <authorList>
            <person name="Wiegand S."/>
            <person name="Jogler M."/>
            <person name="Boedeker C."/>
            <person name="Pinto D."/>
            <person name="Vollmers J."/>
            <person name="Rivas-Marin E."/>
            <person name="Kohn T."/>
            <person name="Peeters S.H."/>
            <person name="Heuer A."/>
            <person name="Rast P."/>
            <person name="Oberbeckmann S."/>
            <person name="Bunk B."/>
            <person name="Jeske O."/>
            <person name="Meyerdierks A."/>
            <person name="Storesund J.E."/>
            <person name="Kallscheuer N."/>
            <person name="Luecker S."/>
            <person name="Lage O.M."/>
            <person name="Pohl T."/>
            <person name="Merkel B.J."/>
            <person name="Hornburger P."/>
            <person name="Mueller R.-W."/>
            <person name="Bruemmer F."/>
            <person name="Labrenz M."/>
            <person name="Spormann A.M."/>
            <person name="Op den Camp H."/>
            <person name="Overmann J."/>
            <person name="Amann R."/>
            <person name="Jetten M.S.M."/>
            <person name="Mascher T."/>
            <person name="Medema M.H."/>
            <person name="Devos D.P."/>
            <person name="Kaster A.-K."/>
            <person name="Ovreas L."/>
            <person name="Rohde M."/>
            <person name="Galperin M.Y."/>
            <person name="Jogler C."/>
        </authorList>
    </citation>
    <scope>NUCLEOTIDE SEQUENCE [LARGE SCALE GENOMIC DNA]</scope>
    <source>
        <strain evidence="8 9">ETA_A8</strain>
    </source>
</reference>
<dbReference type="KEGG" id="aagg:ETAA8_18040"/>
<feature type="transmembrane region" description="Helical" evidence="6">
    <location>
        <begin position="826"/>
        <end position="848"/>
    </location>
</feature>
<evidence type="ECO:0000259" key="7">
    <source>
        <dbReference type="PROSITE" id="PS50011"/>
    </source>
</evidence>
<keyword evidence="1 8" id="KW-0808">Transferase</keyword>
<keyword evidence="9" id="KW-1185">Reference proteome</keyword>
<dbReference type="PANTHER" id="PTHR43289">
    <property type="entry name" value="MITOGEN-ACTIVATED PROTEIN KINASE KINASE KINASE 20-RELATED"/>
    <property type="match status" value="1"/>
</dbReference>
<proteinExistence type="predicted"/>
<dbReference type="PROSITE" id="PS00108">
    <property type="entry name" value="PROTEIN_KINASE_ST"/>
    <property type="match status" value="1"/>
</dbReference>
<dbReference type="GO" id="GO:0004674">
    <property type="term" value="F:protein serine/threonine kinase activity"/>
    <property type="evidence" value="ECO:0007669"/>
    <property type="project" value="UniProtKB-EC"/>
</dbReference>
<dbReference type="CDD" id="cd14014">
    <property type="entry name" value="STKc_PknB_like"/>
    <property type="match status" value="1"/>
</dbReference>
<dbReference type="SMART" id="SM00220">
    <property type="entry name" value="S_TKc"/>
    <property type="match status" value="1"/>
</dbReference>
<dbReference type="InterPro" id="IPR049052">
    <property type="entry name" value="nSTAND1"/>
</dbReference>
<dbReference type="Gene3D" id="3.30.200.20">
    <property type="entry name" value="Phosphorylase Kinase, domain 1"/>
    <property type="match status" value="1"/>
</dbReference>
<organism evidence="8 9">
    <name type="scientific">Anatilimnocola aggregata</name>
    <dbReference type="NCBI Taxonomy" id="2528021"/>
    <lineage>
        <taxon>Bacteria</taxon>
        <taxon>Pseudomonadati</taxon>
        <taxon>Planctomycetota</taxon>
        <taxon>Planctomycetia</taxon>
        <taxon>Pirellulales</taxon>
        <taxon>Pirellulaceae</taxon>
        <taxon>Anatilimnocola</taxon>
    </lineage>
</organism>
<evidence type="ECO:0000256" key="3">
    <source>
        <dbReference type="ARBA" id="ARBA00022777"/>
    </source>
</evidence>
<dbReference type="SUPFAM" id="SSF56112">
    <property type="entry name" value="Protein kinase-like (PK-like)"/>
    <property type="match status" value="1"/>
</dbReference>
<feature type="domain" description="Protein kinase" evidence="7">
    <location>
        <begin position="58"/>
        <end position="319"/>
    </location>
</feature>
<evidence type="ECO:0000256" key="5">
    <source>
        <dbReference type="PROSITE-ProRule" id="PRU10141"/>
    </source>
</evidence>
<dbReference type="InterPro" id="IPR000719">
    <property type="entry name" value="Prot_kinase_dom"/>
</dbReference>
<keyword evidence="6" id="KW-0472">Membrane</keyword>
<dbReference type="Gene3D" id="1.10.510.10">
    <property type="entry name" value="Transferase(Phosphotransferase) domain 1"/>
    <property type="match status" value="1"/>
</dbReference>
<evidence type="ECO:0000256" key="4">
    <source>
        <dbReference type="ARBA" id="ARBA00022840"/>
    </source>
</evidence>
<dbReference type="InterPro" id="IPR027417">
    <property type="entry name" value="P-loop_NTPase"/>
</dbReference>
<dbReference type="EMBL" id="CP036274">
    <property type="protein sequence ID" value="QDU26723.1"/>
    <property type="molecule type" value="Genomic_DNA"/>
</dbReference>
<dbReference type="InterPro" id="IPR008271">
    <property type="entry name" value="Ser/Thr_kinase_AS"/>
</dbReference>
<dbReference type="InterPro" id="IPR017441">
    <property type="entry name" value="Protein_kinase_ATP_BS"/>
</dbReference>
<dbReference type="EC" id="2.7.11.1" evidence="8"/>
<keyword evidence="3 8" id="KW-0418">Kinase</keyword>
<keyword evidence="6" id="KW-0812">Transmembrane</keyword>
<dbReference type="OrthoDB" id="6111975at2"/>
<name>A0A517Y927_9BACT</name>
<dbReference type="InterPro" id="IPR011009">
    <property type="entry name" value="Kinase-like_dom_sf"/>
</dbReference>
<dbReference type="PROSITE" id="PS50011">
    <property type="entry name" value="PROTEIN_KINASE_DOM"/>
    <property type="match status" value="1"/>
</dbReference>